<proteinExistence type="predicted"/>
<dbReference type="GO" id="GO:0006749">
    <property type="term" value="P:glutathione metabolic process"/>
    <property type="evidence" value="ECO:0007669"/>
    <property type="project" value="TreeGrafter"/>
</dbReference>
<dbReference type="InterPro" id="IPR040079">
    <property type="entry name" value="Glutathione_S-Trfase"/>
</dbReference>
<dbReference type="SUPFAM" id="SSF47616">
    <property type="entry name" value="GST C-terminal domain-like"/>
    <property type="match status" value="1"/>
</dbReference>
<organism evidence="4 5">
    <name type="scientific">Hermetia illucens</name>
    <name type="common">Black soldier fly</name>
    <dbReference type="NCBI Taxonomy" id="343691"/>
    <lineage>
        <taxon>Eukaryota</taxon>
        <taxon>Metazoa</taxon>
        <taxon>Ecdysozoa</taxon>
        <taxon>Arthropoda</taxon>
        <taxon>Hexapoda</taxon>
        <taxon>Insecta</taxon>
        <taxon>Pterygota</taxon>
        <taxon>Neoptera</taxon>
        <taxon>Endopterygota</taxon>
        <taxon>Diptera</taxon>
        <taxon>Brachycera</taxon>
        <taxon>Stratiomyomorpha</taxon>
        <taxon>Stratiomyidae</taxon>
        <taxon>Hermetiinae</taxon>
        <taxon>Hermetia</taxon>
    </lineage>
</organism>
<dbReference type="FunCoup" id="A0A7R8YRX3">
    <property type="interactions" value="241"/>
</dbReference>
<sequence length="222" mass="24678">MAKPILYGSEMSPAVRAVFLTAAAIDLDYEFKEINVQTGENKSEEFLKKNPQHTIPTLEDNGKIIWDSHAIITFLVGKYAKDDSLYPKDLYTKAVVDQRLHFESSVLSIKIRAVTNALKQDNPEATQQSKEALYEVYGFLEKFLANGPCMVGNSLTVADFSILSSLSSVNLIVPVDAAKFPKLAEWLGRMEKLPFYSKANGIGLKKVAQFIEKLKAAIADKK</sequence>
<evidence type="ECO:0000259" key="2">
    <source>
        <dbReference type="PROSITE" id="PS50404"/>
    </source>
</evidence>
<dbReference type="FunFam" id="1.20.1050.10:FF:000007">
    <property type="entry name" value="Glutathione S-transferase 1-1"/>
    <property type="match status" value="1"/>
</dbReference>
<feature type="domain" description="GST C-terminal" evidence="3">
    <location>
        <begin position="89"/>
        <end position="210"/>
    </location>
</feature>
<dbReference type="GO" id="GO:0004364">
    <property type="term" value="F:glutathione transferase activity"/>
    <property type="evidence" value="ECO:0007669"/>
    <property type="project" value="TreeGrafter"/>
</dbReference>
<gene>
    <name evidence="4" type="ORF">HERILL_LOCUS6140</name>
</gene>
<dbReference type="CDD" id="cd03045">
    <property type="entry name" value="GST_N_Delta_Epsilon"/>
    <property type="match status" value="1"/>
</dbReference>
<dbReference type="InterPro" id="IPR004045">
    <property type="entry name" value="Glutathione_S-Trfase_N"/>
</dbReference>
<dbReference type="OMA" id="SFVPWQD"/>
<dbReference type="SFLD" id="SFLDG01153">
    <property type="entry name" value="Main.4:_Theta-like"/>
    <property type="match status" value="1"/>
</dbReference>
<reference evidence="4 5" key="1">
    <citation type="submission" date="2020-11" db="EMBL/GenBank/DDBJ databases">
        <authorList>
            <person name="Wallbank WR R."/>
            <person name="Pardo Diaz C."/>
            <person name="Kozak K."/>
            <person name="Martin S."/>
            <person name="Jiggins C."/>
            <person name="Moest M."/>
            <person name="Warren A I."/>
            <person name="Generalovic N T."/>
            <person name="Byers J.R.P. K."/>
            <person name="Montejo-Kovacevich G."/>
            <person name="Yen C E."/>
        </authorList>
    </citation>
    <scope>NUCLEOTIDE SEQUENCE [LARGE SCALE GENOMIC DNA]</scope>
</reference>
<dbReference type="OrthoDB" id="2309723at2759"/>
<dbReference type="PANTHER" id="PTHR43969">
    <property type="entry name" value="GLUTATHIONE S TRANSFERASE D10, ISOFORM A-RELATED"/>
    <property type="match status" value="1"/>
</dbReference>
<dbReference type="InterPro" id="IPR004046">
    <property type="entry name" value="GST_C"/>
</dbReference>
<dbReference type="PANTHER" id="PTHR43969:SF4">
    <property type="entry name" value="FI01423P-RELATED"/>
    <property type="match status" value="1"/>
</dbReference>
<dbReference type="PROSITE" id="PS50405">
    <property type="entry name" value="GST_CTER"/>
    <property type="match status" value="1"/>
</dbReference>
<dbReference type="AlphaFoldDB" id="A0A7R8YRX3"/>
<dbReference type="Proteomes" id="UP000594454">
    <property type="component" value="Chromosome 2"/>
</dbReference>
<dbReference type="PROSITE" id="PS50404">
    <property type="entry name" value="GST_NTER"/>
    <property type="match status" value="1"/>
</dbReference>
<evidence type="ECO:0000259" key="3">
    <source>
        <dbReference type="PROSITE" id="PS50405"/>
    </source>
</evidence>
<evidence type="ECO:0000313" key="5">
    <source>
        <dbReference type="Proteomes" id="UP000594454"/>
    </source>
</evidence>
<keyword evidence="5" id="KW-1185">Reference proteome</keyword>
<comment type="subunit">
    <text evidence="1">Homodimer.</text>
</comment>
<dbReference type="SFLD" id="SFLDG00358">
    <property type="entry name" value="Main_(cytGST)"/>
    <property type="match status" value="1"/>
</dbReference>
<dbReference type="Pfam" id="PF13417">
    <property type="entry name" value="GST_N_3"/>
    <property type="match status" value="1"/>
</dbReference>
<evidence type="ECO:0000313" key="4">
    <source>
        <dbReference type="EMBL" id="CAD7083163.1"/>
    </source>
</evidence>
<dbReference type="FunFam" id="3.40.30.10:FF:000034">
    <property type="entry name" value="glutathione S-transferase 1"/>
    <property type="match status" value="1"/>
</dbReference>
<dbReference type="SUPFAM" id="SSF52833">
    <property type="entry name" value="Thioredoxin-like"/>
    <property type="match status" value="1"/>
</dbReference>
<evidence type="ECO:0000256" key="1">
    <source>
        <dbReference type="ARBA" id="ARBA00011738"/>
    </source>
</evidence>
<dbReference type="InterPro" id="IPR036249">
    <property type="entry name" value="Thioredoxin-like_sf"/>
</dbReference>
<accession>A0A7R8YRX3</accession>
<dbReference type="CDD" id="cd03177">
    <property type="entry name" value="GST_C_Delta_Epsilon"/>
    <property type="match status" value="1"/>
</dbReference>
<dbReference type="SMR" id="A0A7R8YRX3"/>
<dbReference type="InterPro" id="IPR036282">
    <property type="entry name" value="Glutathione-S-Trfase_C_sf"/>
</dbReference>
<dbReference type="EMBL" id="LR899010">
    <property type="protein sequence ID" value="CAD7083163.1"/>
    <property type="molecule type" value="Genomic_DNA"/>
</dbReference>
<dbReference type="SFLD" id="SFLDS00019">
    <property type="entry name" value="Glutathione_Transferase_(cytos"/>
    <property type="match status" value="1"/>
</dbReference>
<dbReference type="InParanoid" id="A0A7R8YRX3"/>
<dbReference type="InterPro" id="IPR010987">
    <property type="entry name" value="Glutathione-S-Trfase_C-like"/>
</dbReference>
<dbReference type="Gene3D" id="3.40.30.10">
    <property type="entry name" value="Glutaredoxin"/>
    <property type="match status" value="1"/>
</dbReference>
<feature type="domain" description="GST N-terminal" evidence="2">
    <location>
        <begin position="2"/>
        <end position="83"/>
    </location>
</feature>
<dbReference type="Pfam" id="PF14497">
    <property type="entry name" value="GST_C_3"/>
    <property type="match status" value="1"/>
</dbReference>
<protein>
    <submittedName>
        <fullName evidence="4">Uncharacterized protein</fullName>
    </submittedName>
</protein>
<name>A0A7R8YRX3_HERIL</name>
<dbReference type="Gene3D" id="1.20.1050.10">
    <property type="match status" value="1"/>
</dbReference>